<feature type="region of interest" description="Disordered" evidence="1">
    <location>
        <begin position="112"/>
        <end position="146"/>
    </location>
</feature>
<dbReference type="SUPFAM" id="SSF51126">
    <property type="entry name" value="Pectin lyase-like"/>
    <property type="match status" value="1"/>
</dbReference>
<evidence type="ECO:0000313" key="3">
    <source>
        <dbReference type="Proteomes" id="UP001597512"/>
    </source>
</evidence>
<reference evidence="3" key="1">
    <citation type="journal article" date="2019" name="Int. J. Syst. Evol. Microbiol.">
        <title>The Global Catalogue of Microorganisms (GCM) 10K type strain sequencing project: providing services to taxonomists for standard genome sequencing and annotation.</title>
        <authorList>
            <consortium name="The Broad Institute Genomics Platform"/>
            <consortium name="The Broad Institute Genome Sequencing Center for Infectious Disease"/>
            <person name="Wu L."/>
            <person name="Ma J."/>
        </authorList>
    </citation>
    <scope>NUCLEOTIDE SEQUENCE [LARGE SCALE GENOMIC DNA]</scope>
    <source>
        <strain evidence="3">KCTC 52490</strain>
    </source>
</reference>
<proteinExistence type="predicted"/>
<feature type="non-terminal residue" evidence="2">
    <location>
        <position position="270"/>
    </location>
</feature>
<name>A0ABW6AIM3_9BACT</name>
<dbReference type="InterPro" id="IPR011050">
    <property type="entry name" value="Pectin_lyase_fold/virulence"/>
</dbReference>
<sequence length="270" mass="29113">LELAQVRQLVVANSDFTQGLTSQNGYRGPLNLAGSSSFVIARNSFTFAVYGLNLDNTHEGIFENNRVYRDGSARYPANLVNHVLGLNFSQNMAVLNNLFKVINGPAQNSNDGEALIAEGGGPDRVDEETGTVSGATGGSLSDSRKNWGPFRQQPVVAIVSGPGMGQWRSISRRQGSTLTVDRPWSVVPGVGSHYAIFNWGARNWLVQGNTMEGNRRGITLYHNATTQVAIVGNTLTNSGSIDLTPVQGIRSDQLQFIPMYTNQIVGNTVS</sequence>
<keyword evidence="3" id="KW-1185">Reference proteome</keyword>
<dbReference type="InterPro" id="IPR012334">
    <property type="entry name" value="Pectin_lyas_fold"/>
</dbReference>
<dbReference type="Gene3D" id="2.160.20.10">
    <property type="entry name" value="Single-stranded right-handed beta-helix, Pectin lyase-like"/>
    <property type="match status" value="1"/>
</dbReference>
<dbReference type="Proteomes" id="UP001597512">
    <property type="component" value="Unassembled WGS sequence"/>
</dbReference>
<comment type="caution">
    <text evidence="2">The sequence shown here is derived from an EMBL/GenBank/DDBJ whole genome shotgun (WGS) entry which is preliminary data.</text>
</comment>
<evidence type="ECO:0000313" key="2">
    <source>
        <dbReference type="EMBL" id="MFD2935012.1"/>
    </source>
</evidence>
<dbReference type="EMBL" id="JBHUOM010000009">
    <property type="protein sequence ID" value="MFD2935012.1"/>
    <property type="molecule type" value="Genomic_DNA"/>
</dbReference>
<feature type="compositionally biased region" description="Polar residues" evidence="1">
    <location>
        <begin position="130"/>
        <end position="141"/>
    </location>
</feature>
<feature type="non-terminal residue" evidence="2">
    <location>
        <position position="1"/>
    </location>
</feature>
<gene>
    <name evidence="2" type="ORF">ACFS25_14545</name>
</gene>
<accession>A0ABW6AIM3</accession>
<dbReference type="RefSeq" id="WP_381502123.1">
    <property type="nucleotide sequence ID" value="NZ_JBHUOM010000009.1"/>
</dbReference>
<organism evidence="2 3">
    <name type="scientific">Spirosoma flavum</name>
    <dbReference type="NCBI Taxonomy" id="2048557"/>
    <lineage>
        <taxon>Bacteria</taxon>
        <taxon>Pseudomonadati</taxon>
        <taxon>Bacteroidota</taxon>
        <taxon>Cytophagia</taxon>
        <taxon>Cytophagales</taxon>
        <taxon>Cytophagaceae</taxon>
        <taxon>Spirosoma</taxon>
    </lineage>
</organism>
<evidence type="ECO:0000256" key="1">
    <source>
        <dbReference type="SAM" id="MobiDB-lite"/>
    </source>
</evidence>
<protein>
    <recommendedName>
        <fullName evidence="4">Right-handed parallel beta-helix repeat-containing protein</fullName>
    </recommendedName>
</protein>
<evidence type="ECO:0008006" key="4">
    <source>
        <dbReference type="Google" id="ProtNLM"/>
    </source>
</evidence>